<dbReference type="EMBL" id="CADCUP010000200">
    <property type="protein sequence ID" value="CAA9413447.1"/>
    <property type="molecule type" value="Genomic_DNA"/>
</dbReference>
<feature type="compositionally biased region" description="Basic residues" evidence="1">
    <location>
        <begin position="67"/>
        <end position="81"/>
    </location>
</feature>
<feature type="compositionally biased region" description="Gly residues" evidence="1">
    <location>
        <begin position="1"/>
        <end position="14"/>
    </location>
</feature>
<feature type="non-terminal residue" evidence="2">
    <location>
        <position position="1"/>
    </location>
</feature>
<evidence type="ECO:0000313" key="2">
    <source>
        <dbReference type="EMBL" id="CAA9413447.1"/>
    </source>
</evidence>
<dbReference type="AlphaFoldDB" id="A0A6J4PE52"/>
<sequence length="112" mass="11672">GTAGVGRGGVGGLEGRGEHDREGARGVPGHRGVPVGGRQGRRRGRVHRAQVGEADRGDPAQQEGGAGRRRRRAHAQGRRLRAPAPGAAPLGRRHRLCVALLADELGPRPAEV</sequence>
<feature type="region of interest" description="Disordered" evidence="1">
    <location>
        <begin position="1"/>
        <end position="92"/>
    </location>
</feature>
<gene>
    <name evidence="2" type="ORF">AVDCRST_MAG06-3022</name>
</gene>
<feature type="compositionally biased region" description="Basic and acidic residues" evidence="1">
    <location>
        <begin position="15"/>
        <end position="24"/>
    </location>
</feature>
<evidence type="ECO:0000256" key="1">
    <source>
        <dbReference type="SAM" id="MobiDB-lite"/>
    </source>
</evidence>
<reference evidence="2" key="1">
    <citation type="submission" date="2020-02" db="EMBL/GenBank/DDBJ databases">
        <authorList>
            <person name="Meier V. D."/>
        </authorList>
    </citation>
    <scope>NUCLEOTIDE SEQUENCE</scope>
    <source>
        <strain evidence="2">AVDCRST_MAG06</strain>
    </source>
</reference>
<accession>A0A6J4PE52</accession>
<proteinExistence type="predicted"/>
<organism evidence="2">
    <name type="scientific">uncultured Nocardioides sp</name>
    <dbReference type="NCBI Taxonomy" id="198441"/>
    <lineage>
        <taxon>Bacteria</taxon>
        <taxon>Bacillati</taxon>
        <taxon>Actinomycetota</taxon>
        <taxon>Actinomycetes</taxon>
        <taxon>Propionibacteriales</taxon>
        <taxon>Nocardioidaceae</taxon>
        <taxon>Nocardioides</taxon>
        <taxon>environmental samples</taxon>
    </lineage>
</organism>
<name>A0A6J4PE52_9ACTN</name>
<keyword evidence="2" id="KW-0238">DNA-binding</keyword>
<feature type="compositionally biased region" description="Basic residues" evidence="1">
    <location>
        <begin position="39"/>
        <end position="48"/>
    </location>
</feature>
<dbReference type="GO" id="GO:0003677">
    <property type="term" value="F:DNA binding"/>
    <property type="evidence" value="ECO:0007669"/>
    <property type="project" value="UniProtKB-KW"/>
</dbReference>
<protein>
    <submittedName>
        <fullName evidence="2">DNA-binding protein</fullName>
    </submittedName>
</protein>
<feature type="non-terminal residue" evidence="2">
    <location>
        <position position="112"/>
    </location>
</feature>